<proteinExistence type="predicted"/>
<keyword evidence="2" id="KW-1185">Reference proteome</keyword>
<name>A0A6A6PII6_9PEZI</name>
<sequence length="480" mass="50915">MESFMLPLGIWPTPAPPPSSSPYQRVVFISFDGMHQFDLERIIAQNSSSNFAKIAAGGIMYSNTRTSSPSDSLPATASIFTGAAPRTHGIFWEQMWDRSLYTGGTNCEGPVGGLCDYSEACDLNNTLLSGGNGFNLTYLPHQKTSWGACQPVLPHDFLLVNTIFEVGRGNGIYTAYADKHLSYEFVNGPSGTGLSEGYFPEIASVANTLRAQQAWDDLHWSALKNWTLGQYLNGTENPAGGPSLYAANFQAITWAQQNAGYLNAAGTPNASLAQAFATADERLGTFLNVLESSGKLNSTLVLVGSKQGQGPINPHTLQVLNPNAVMNGAGVPVAFFNGEDGGIMYLKNSSDSAKAKSNLLADKKLGISWILAGDEVQAAGFGSPTLNSRTPDLVIGVKTGILWNDGFEFEDHGGFAAQDLNVPLLAYSPGLSSKGMTVSQMVSTRSIASSMLQALGLPTSQLQGYALGEAPLLPSLFDTA</sequence>
<dbReference type="Gene3D" id="3.40.720.10">
    <property type="entry name" value="Alkaline Phosphatase, subunit A"/>
    <property type="match status" value="1"/>
</dbReference>
<protein>
    <submittedName>
        <fullName evidence="1">Alkaline-phosphatase-like protein</fullName>
    </submittedName>
</protein>
<dbReference type="SUPFAM" id="SSF53649">
    <property type="entry name" value="Alkaline phosphatase-like"/>
    <property type="match status" value="1"/>
</dbReference>
<dbReference type="InterPro" id="IPR002591">
    <property type="entry name" value="Phosphodiest/P_Trfase"/>
</dbReference>
<dbReference type="RefSeq" id="XP_033586372.1">
    <property type="nucleotide sequence ID" value="XM_033734756.1"/>
</dbReference>
<dbReference type="EMBL" id="MU001641">
    <property type="protein sequence ID" value="KAF2479802.1"/>
    <property type="molecule type" value="Genomic_DNA"/>
</dbReference>
<dbReference type="GeneID" id="54475758"/>
<accession>A0A6A6PII6</accession>
<reference evidence="1" key="1">
    <citation type="journal article" date="2020" name="Stud. Mycol.">
        <title>101 Dothideomycetes genomes: a test case for predicting lifestyles and emergence of pathogens.</title>
        <authorList>
            <person name="Haridas S."/>
            <person name="Albert R."/>
            <person name="Binder M."/>
            <person name="Bloem J."/>
            <person name="Labutti K."/>
            <person name="Salamov A."/>
            <person name="Andreopoulos B."/>
            <person name="Baker S."/>
            <person name="Barry K."/>
            <person name="Bills G."/>
            <person name="Bluhm B."/>
            <person name="Cannon C."/>
            <person name="Castanera R."/>
            <person name="Culley D."/>
            <person name="Daum C."/>
            <person name="Ezra D."/>
            <person name="Gonzalez J."/>
            <person name="Henrissat B."/>
            <person name="Kuo A."/>
            <person name="Liang C."/>
            <person name="Lipzen A."/>
            <person name="Lutzoni F."/>
            <person name="Magnuson J."/>
            <person name="Mondo S."/>
            <person name="Nolan M."/>
            <person name="Ohm R."/>
            <person name="Pangilinan J."/>
            <person name="Park H.-J."/>
            <person name="Ramirez L."/>
            <person name="Alfaro M."/>
            <person name="Sun H."/>
            <person name="Tritt A."/>
            <person name="Yoshinaga Y."/>
            <person name="Zwiers L.-H."/>
            <person name="Turgeon B."/>
            <person name="Goodwin S."/>
            <person name="Spatafora J."/>
            <person name="Crous P."/>
            <person name="Grigoriev I."/>
        </authorList>
    </citation>
    <scope>NUCLEOTIDE SEQUENCE</scope>
    <source>
        <strain evidence="1">CBS 113389</strain>
    </source>
</reference>
<dbReference type="AlphaFoldDB" id="A0A6A6PII6"/>
<gene>
    <name evidence="1" type="ORF">BDY17DRAFT_304684</name>
</gene>
<dbReference type="InterPro" id="IPR017850">
    <property type="entry name" value="Alkaline_phosphatase_core_sf"/>
</dbReference>
<organism evidence="1 2">
    <name type="scientific">Neohortaea acidophila</name>
    <dbReference type="NCBI Taxonomy" id="245834"/>
    <lineage>
        <taxon>Eukaryota</taxon>
        <taxon>Fungi</taxon>
        <taxon>Dikarya</taxon>
        <taxon>Ascomycota</taxon>
        <taxon>Pezizomycotina</taxon>
        <taxon>Dothideomycetes</taxon>
        <taxon>Dothideomycetidae</taxon>
        <taxon>Mycosphaerellales</taxon>
        <taxon>Teratosphaeriaceae</taxon>
        <taxon>Neohortaea</taxon>
    </lineage>
</organism>
<dbReference type="OrthoDB" id="2118639at2759"/>
<dbReference type="Proteomes" id="UP000799767">
    <property type="component" value="Unassembled WGS sequence"/>
</dbReference>
<evidence type="ECO:0000313" key="2">
    <source>
        <dbReference type="Proteomes" id="UP000799767"/>
    </source>
</evidence>
<evidence type="ECO:0000313" key="1">
    <source>
        <dbReference type="EMBL" id="KAF2479802.1"/>
    </source>
</evidence>
<dbReference type="Pfam" id="PF01663">
    <property type="entry name" value="Phosphodiest"/>
    <property type="match status" value="1"/>
</dbReference>